<dbReference type="Proteomes" id="UP001223720">
    <property type="component" value="Chromosome"/>
</dbReference>
<keyword evidence="1" id="KW-0812">Transmembrane</keyword>
<keyword evidence="1" id="KW-1133">Transmembrane helix</keyword>
<evidence type="ECO:0000313" key="2">
    <source>
        <dbReference type="EMBL" id="WHQ70579.1"/>
    </source>
</evidence>
<reference evidence="2" key="1">
    <citation type="journal article" date="2022" name="Biotechnol. Bioprocess Eng.">
        <title>Pan-genome Analysis Reveals Comparative Genomic Features of Central Metabolic Pathways in Methylorubrum extorquens.</title>
        <authorList>
            <person name="Lee G.M."/>
            <person name="Scott-Nevros Z.K."/>
            <person name="Lee S.-M."/>
            <person name="Kim D."/>
        </authorList>
    </citation>
    <scope>NUCLEOTIDE SEQUENCE</scope>
    <source>
        <strain evidence="2">ATCC 55366</strain>
    </source>
</reference>
<sequence length="87" mass="9265">MYQVVGFLAVGAAGAAVLYCWDLPKFVTLGFVLLALIGPAVVGTSQARHVKGPSQPVSYTMADEMAPTEGFVAPLRRQKPKAESSIW</sequence>
<feature type="transmembrane region" description="Helical" evidence="1">
    <location>
        <begin position="26"/>
        <end position="44"/>
    </location>
</feature>
<evidence type="ECO:0000256" key="1">
    <source>
        <dbReference type="SAM" id="Phobius"/>
    </source>
</evidence>
<evidence type="ECO:0000313" key="3">
    <source>
        <dbReference type="Proteomes" id="UP001223720"/>
    </source>
</evidence>
<keyword evidence="1" id="KW-0472">Membrane</keyword>
<protein>
    <submittedName>
        <fullName evidence="2">Uncharacterized protein</fullName>
    </submittedName>
</protein>
<dbReference type="EMBL" id="CP073633">
    <property type="protein sequence ID" value="WHQ70579.1"/>
    <property type="molecule type" value="Genomic_DNA"/>
</dbReference>
<accession>A0AAX3WIG6</accession>
<dbReference type="AlphaFoldDB" id="A0AAX3WIG6"/>
<dbReference type="RefSeq" id="WP_283535851.1">
    <property type="nucleotide sequence ID" value="NZ_CP073633.1"/>
</dbReference>
<gene>
    <name evidence="2" type="ORF">KEC54_02885</name>
</gene>
<organism evidence="2 3">
    <name type="scientific">Methylorubrum extorquens</name>
    <name type="common">Methylobacterium dichloromethanicum</name>
    <name type="synonym">Methylobacterium extorquens</name>
    <dbReference type="NCBI Taxonomy" id="408"/>
    <lineage>
        <taxon>Bacteria</taxon>
        <taxon>Pseudomonadati</taxon>
        <taxon>Pseudomonadota</taxon>
        <taxon>Alphaproteobacteria</taxon>
        <taxon>Hyphomicrobiales</taxon>
        <taxon>Methylobacteriaceae</taxon>
        <taxon>Methylorubrum</taxon>
    </lineage>
</organism>
<proteinExistence type="predicted"/>
<name>A0AAX3WIG6_METEX</name>